<dbReference type="Pfam" id="PF00014">
    <property type="entry name" value="Kunitz_BPTI"/>
    <property type="match status" value="1"/>
</dbReference>
<dbReference type="InterPro" id="IPR006150">
    <property type="entry name" value="Cys_repeat_1"/>
</dbReference>
<feature type="compositionally biased region" description="Basic and acidic residues" evidence="4">
    <location>
        <begin position="1953"/>
        <end position="1964"/>
    </location>
</feature>
<dbReference type="Proteomes" id="UP001432322">
    <property type="component" value="Unassembled WGS sequence"/>
</dbReference>
<dbReference type="SUPFAM" id="SSF57362">
    <property type="entry name" value="BPTI-like"/>
    <property type="match status" value="1"/>
</dbReference>
<feature type="domain" description="Antistasin-like" evidence="9">
    <location>
        <begin position="906"/>
        <end position="933"/>
    </location>
</feature>
<accession>A0AAV5VW60</accession>
<keyword evidence="1 3" id="KW-1015">Disulfide bond</keyword>
<keyword evidence="5" id="KW-1133">Transmembrane helix</keyword>
<feature type="domain" description="WAP" evidence="10">
    <location>
        <begin position="394"/>
        <end position="440"/>
    </location>
</feature>
<dbReference type="Pfam" id="PF00095">
    <property type="entry name" value="WAP"/>
    <property type="match status" value="7"/>
</dbReference>
<feature type="signal peptide" evidence="6">
    <location>
        <begin position="1"/>
        <end position="28"/>
    </location>
</feature>
<dbReference type="PANTHER" id="PTHR46751">
    <property type="entry name" value="EPPIN"/>
    <property type="match status" value="1"/>
</dbReference>
<keyword evidence="5" id="KW-0472">Membrane</keyword>
<dbReference type="PROSITE" id="PS51162">
    <property type="entry name" value="THYROGLOBULIN_1_2"/>
    <property type="match status" value="5"/>
</dbReference>
<gene>
    <name evidence="11" type="ORF">PFISCL1PPCAC_15062</name>
</gene>
<dbReference type="PRINTS" id="PR00759">
    <property type="entry name" value="BASICPTASE"/>
</dbReference>
<evidence type="ECO:0000256" key="4">
    <source>
        <dbReference type="SAM" id="MobiDB-lite"/>
    </source>
</evidence>
<dbReference type="InterPro" id="IPR000716">
    <property type="entry name" value="Thyroglobulin_1"/>
</dbReference>
<dbReference type="SMART" id="SM00217">
    <property type="entry name" value="WAP"/>
    <property type="match status" value="8"/>
</dbReference>
<dbReference type="GO" id="GO:0004867">
    <property type="term" value="F:serine-type endopeptidase inhibitor activity"/>
    <property type="evidence" value="ECO:0007669"/>
    <property type="project" value="InterPro"/>
</dbReference>
<dbReference type="SMART" id="SM00274">
    <property type="entry name" value="FOLN"/>
    <property type="match status" value="5"/>
</dbReference>
<dbReference type="SMART" id="SM00131">
    <property type="entry name" value="KU"/>
    <property type="match status" value="1"/>
</dbReference>
<feature type="domain" description="WAP" evidence="10">
    <location>
        <begin position="462"/>
        <end position="513"/>
    </location>
</feature>
<dbReference type="Pfam" id="PF02822">
    <property type="entry name" value="Antistasin"/>
    <property type="match status" value="1"/>
</dbReference>
<dbReference type="InterPro" id="IPR008197">
    <property type="entry name" value="WAP_dom"/>
</dbReference>
<keyword evidence="5" id="KW-0812">Transmembrane</keyword>
<keyword evidence="12" id="KW-1185">Reference proteome</keyword>
<evidence type="ECO:0000259" key="10">
    <source>
        <dbReference type="PROSITE" id="PS51390"/>
    </source>
</evidence>
<feature type="disulfide bond" evidence="3">
    <location>
        <begin position="1205"/>
        <end position="1212"/>
    </location>
</feature>
<feature type="domain" description="Thyroglobulin type-1" evidence="8">
    <location>
        <begin position="1193"/>
        <end position="1237"/>
    </location>
</feature>
<comment type="similarity">
    <text evidence="2">Belongs to the venom Kunitz-type family. 03 (sub-Kunitz) subfamily.</text>
</comment>
<dbReference type="GO" id="GO:0005576">
    <property type="term" value="C:extracellular region"/>
    <property type="evidence" value="ECO:0007669"/>
    <property type="project" value="InterPro"/>
</dbReference>
<dbReference type="PANTHER" id="PTHR46751:SF1">
    <property type="entry name" value="WAP FOUR-DISULFIDE CORE DOMAIN PROTEIN 6A"/>
    <property type="match status" value="1"/>
</dbReference>
<evidence type="ECO:0000256" key="1">
    <source>
        <dbReference type="ARBA" id="ARBA00023157"/>
    </source>
</evidence>
<feature type="disulfide bond" evidence="3">
    <location>
        <begin position="841"/>
        <end position="860"/>
    </location>
</feature>
<evidence type="ECO:0008006" key="13">
    <source>
        <dbReference type="Google" id="ProtNLM"/>
    </source>
</evidence>
<feature type="domain" description="Thyroglobulin type-1" evidence="8">
    <location>
        <begin position="515"/>
        <end position="576"/>
    </location>
</feature>
<dbReference type="Gene3D" id="4.10.800.10">
    <property type="entry name" value="Thyroglobulin type-1"/>
    <property type="match status" value="5"/>
</dbReference>
<comment type="caution">
    <text evidence="3">Lacks conserved residue(s) required for the propagation of feature annotation.</text>
</comment>
<dbReference type="SMART" id="SM00289">
    <property type="entry name" value="WR1"/>
    <property type="match status" value="11"/>
</dbReference>
<comment type="caution">
    <text evidence="11">The sequence shown here is derived from an EMBL/GenBank/DDBJ whole genome shotgun (WGS) entry which is preliminary data.</text>
</comment>
<feature type="domain" description="Antistasin-like" evidence="9">
    <location>
        <begin position="584"/>
        <end position="609"/>
    </location>
</feature>
<feature type="domain" description="BPTI/Kunitz inhibitor" evidence="7">
    <location>
        <begin position="1713"/>
        <end position="1763"/>
    </location>
</feature>
<feature type="transmembrane region" description="Helical" evidence="5">
    <location>
        <begin position="1899"/>
        <end position="1928"/>
    </location>
</feature>
<dbReference type="SMART" id="SM00211">
    <property type="entry name" value="TY"/>
    <property type="match status" value="5"/>
</dbReference>
<name>A0AAV5VW60_9BILA</name>
<dbReference type="EMBL" id="BTSY01000004">
    <property type="protein sequence ID" value="GMT23765.1"/>
    <property type="molecule type" value="Genomic_DNA"/>
</dbReference>
<feature type="domain" description="WAP" evidence="10">
    <location>
        <begin position="152"/>
        <end position="201"/>
    </location>
</feature>
<feature type="domain" description="WAP" evidence="10">
    <location>
        <begin position="1020"/>
        <end position="1078"/>
    </location>
</feature>
<dbReference type="InterPro" id="IPR011061">
    <property type="entry name" value="Hirudin/antistatin"/>
</dbReference>
<feature type="domain" description="Thyroglobulin type-1" evidence="8">
    <location>
        <begin position="1442"/>
        <end position="1517"/>
    </location>
</feature>
<dbReference type="PROSITE" id="PS51390">
    <property type="entry name" value="WAP"/>
    <property type="match status" value="8"/>
</dbReference>
<dbReference type="SUPFAM" id="SSF57262">
    <property type="entry name" value="Leech antihemostatic proteins"/>
    <property type="match status" value="1"/>
</dbReference>
<dbReference type="PROSITE" id="PS00484">
    <property type="entry name" value="THYROGLOBULIN_1_1"/>
    <property type="match status" value="1"/>
</dbReference>
<dbReference type="Gene3D" id="4.10.410.10">
    <property type="entry name" value="Pancreatic trypsin inhibitor Kunitz domain"/>
    <property type="match status" value="1"/>
</dbReference>
<feature type="chain" id="PRO_5043574087" description="BPTI/Kunitz inhibitor domain-containing protein" evidence="6">
    <location>
        <begin position="29"/>
        <end position="1997"/>
    </location>
</feature>
<feature type="non-terminal residue" evidence="11">
    <location>
        <position position="1997"/>
    </location>
</feature>
<feature type="domain" description="WAP" evidence="10">
    <location>
        <begin position="1097"/>
        <end position="1144"/>
    </location>
</feature>
<feature type="domain" description="WAP" evidence="10">
    <location>
        <begin position="1391"/>
        <end position="1440"/>
    </location>
</feature>
<dbReference type="PROSITE" id="PS50279">
    <property type="entry name" value="BPTI_KUNITZ_2"/>
    <property type="match status" value="1"/>
</dbReference>
<dbReference type="Pfam" id="PF14625">
    <property type="entry name" value="Lustrin_cystein"/>
    <property type="match status" value="3"/>
</dbReference>
<keyword evidence="6" id="KW-0732">Signal</keyword>
<dbReference type="InterPro" id="IPR002223">
    <property type="entry name" value="Kunitz_BPTI"/>
</dbReference>
<feature type="non-terminal residue" evidence="11">
    <location>
        <position position="1"/>
    </location>
</feature>
<evidence type="ECO:0000256" key="3">
    <source>
        <dbReference type="PROSITE-ProRule" id="PRU00500"/>
    </source>
</evidence>
<feature type="domain" description="WAP" evidence="10">
    <location>
        <begin position="783"/>
        <end position="836"/>
    </location>
</feature>
<evidence type="ECO:0000256" key="2">
    <source>
        <dbReference type="ARBA" id="ARBA00038506"/>
    </source>
</evidence>
<evidence type="ECO:0000259" key="8">
    <source>
        <dbReference type="PROSITE" id="PS51162"/>
    </source>
</evidence>
<dbReference type="CDD" id="cd00109">
    <property type="entry name" value="Kunitz-type"/>
    <property type="match status" value="1"/>
</dbReference>
<feature type="region of interest" description="Disordered" evidence="4">
    <location>
        <begin position="1946"/>
        <end position="1967"/>
    </location>
</feature>
<feature type="domain" description="Thyroglobulin type-1" evidence="8">
    <location>
        <begin position="188"/>
        <end position="272"/>
    </location>
</feature>
<dbReference type="InterPro" id="IPR051388">
    <property type="entry name" value="Serpin_venom_toxin"/>
</dbReference>
<feature type="domain" description="WAP" evidence="10">
    <location>
        <begin position="698"/>
        <end position="748"/>
    </location>
</feature>
<reference evidence="11" key="1">
    <citation type="submission" date="2023-10" db="EMBL/GenBank/DDBJ databases">
        <title>Genome assembly of Pristionchus species.</title>
        <authorList>
            <person name="Yoshida K."/>
            <person name="Sommer R.J."/>
        </authorList>
    </citation>
    <scope>NUCLEOTIDE SEQUENCE</scope>
    <source>
        <strain evidence="11">RS5133</strain>
    </source>
</reference>
<dbReference type="InterPro" id="IPR036645">
    <property type="entry name" value="Elafin-like_sf"/>
</dbReference>
<protein>
    <recommendedName>
        <fullName evidence="13">BPTI/Kunitz inhibitor domain-containing protein</fullName>
    </recommendedName>
</protein>
<dbReference type="SUPFAM" id="SSF57610">
    <property type="entry name" value="Thyroglobulin type-1 domain"/>
    <property type="match status" value="5"/>
</dbReference>
<evidence type="ECO:0000256" key="6">
    <source>
        <dbReference type="SAM" id="SignalP"/>
    </source>
</evidence>
<dbReference type="InterPro" id="IPR036880">
    <property type="entry name" value="Kunitz_BPTI_sf"/>
</dbReference>
<dbReference type="CDD" id="cd00191">
    <property type="entry name" value="TY"/>
    <property type="match status" value="4"/>
</dbReference>
<evidence type="ECO:0000256" key="5">
    <source>
        <dbReference type="SAM" id="Phobius"/>
    </source>
</evidence>
<dbReference type="PROSITE" id="PS00280">
    <property type="entry name" value="BPTI_KUNITZ_1"/>
    <property type="match status" value="1"/>
</dbReference>
<dbReference type="PROSITE" id="PS51252">
    <property type="entry name" value="ANTISTASIN"/>
    <property type="match status" value="2"/>
</dbReference>
<feature type="domain" description="Thyroglobulin type-1" evidence="8">
    <location>
        <begin position="838"/>
        <end position="900"/>
    </location>
</feature>
<evidence type="ECO:0000313" key="12">
    <source>
        <dbReference type="Proteomes" id="UP001432322"/>
    </source>
</evidence>
<dbReference type="SUPFAM" id="SSF57256">
    <property type="entry name" value="Elafin-like"/>
    <property type="match status" value="5"/>
</dbReference>
<dbReference type="InterPro" id="IPR036857">
    <property type="entry name" value="Thyroglobulin_1_sf"/>
</dbReference>
<evidence type="ECO:0000259" key="7">
    <source>
        <dbReference type="PROSITE" id="PS50279"/>
    </source>
</evidence>
<dbReference type="InterPro" id="IPR028150">
    <property type="entry name" value="Lustrin_cystein"/>
</dbReference>
<dbReference type="Pfam" id="PF00086">
    <property type="entry name" value="Thyroglobulin_1"/>
    <property type="match status" value="5"/>
</dbReference>
<dbReference type="InterPro" id="IPR004094">
    <property type="entry name" value="Antistasin-like"/>
</dbReference>
<evidence type="ECO:0000313" key="11">
    <source>
        <dbReference type="EMBL" id="GMT23765.1"/>
    </source>
</evidence>
<dbReference type="InterPro" id="IPR020901">
    <property type="entry name" value="Prtase_inh_Kunz-CS"/>
</dbReference>
<proteinExistence type="inferred from homology"/>
<evidence type="ECO:0000259" key="9">
    <source>
        <dbReference type="PROSITE" id="PS51252"/>
    </source>
</evidence>
<organism evidence="11 12">
    <name type="scientific">Pristionchus fissidentatus</name>
    <dbReference type="NCBI Taxonomy" id="1538716"/>
    <lineage>
        <taxon>Eukaryota</taxon>
        <taxon>Metazoa</taxon>
        <taxon>Ecdysozoa</taxon>
        <taxon>Nematoda</taxon>
        <taxon>Chromadorea</taxon>
        <taxon>Rhabditida</taxon>
        <taxon>Rhabditina</taxon>
        <taxon>Diplogasteromorpha</taxon>
        <taxon>Diplogasteroidea</taxon>
        <taxon>Neodiplogasteridae</taxon>
        <taxon>Pristionchus</taxon>
    </lineage>
</organism>
<sequence>LHSISSLSSMGVSALFLFLLLLPLPSLPQQILPLSSFSSPSCLSRPPSCLLNCPYGFIPSSDGISCLCLCRSHPCQAMQCNSPDVCLLSDGVARCISSRSDVNSTESQHKSALIPTGITPIRPILNSREIPSFLQPVFNASVKALAPSFPISGDRPGNCPSASIDCSSKDLKTCQHDGECPQTYKCCPSRCGDKRLCLPPSRTTTCVHFASALIRIPNQSIGKIWIPRCDSNGYFEVIQCDSSSCWCAHSDSGFSLPGKRQSISLQPGPDPCNARPSVCLTRCTSSCSFGHSMDFSGCPLPNCECIDPCDGIKCPNEGDSCQLVEPDCAEPPCRPVPRCLLSPCPSGSPMTLPNGVTALCTQSEQCSSNHFCHLIGYNGLGFCCSRPLSASFSSLVKTGICPARRPTARQICRKQCSLDTECINGKCCFDGCAMRCITSEFSPNAHNQHRPAEIVRHNKKVVTSSTSSCPPSSLSLSSLSSSSCISHCSSHSDCSGLRLCCLHGCEKKCVYPAATTPCLHDAITAEVLSLKITRKCEADGLYSLHQCDENGCFCVEESTGEEKSGTRTIFGEEPKCDSSLRPSCHPLTCSLSCSTGFELDKNGCKTCKCRDACKVLKCPRGMLCTLFPVDCFSTSENDSSFCPPQPRCVPNFCPIGEPLLTASDTPKTCTESHECEPLHFCHNIGLSSGGVCCSLPFPLIHSGQCPSLPPILPSPNRCAIRCTTDSDCSSAREKCCYDGCGTTCKVVSATSSRISVILDSTTPLPTTTTTSTLPPPSSTTRFYSDKNGGVCPRIQSGKNCVKPPGASPCSSDEDCSGVQKCCPICSSSSRFCLFPSTATACIHLKAAYERSGEMRNNIKCLSNGNFEEIQCDHSSCWCVDQISGLEKEGTRSSRGSMPTCQHRRVCPNSFCPTQLNCSYGRELDESGCPSCLCRSPCKDFPCPDGSFCSPHPVNCLGAICPSIPRCLLNPCPIGIPSINSRSLRPIDCSSNSDCNQSSIPSYCRVFKSSGIGHCCPTPEPPPHSGSCPQLESEDSSLSSLFLSLPMTTCDRQCQFDDQCEGGEKCCEMGCSLMCLPAVAREIESASSNISPLSSSSSFSKIGICPSSIRISSSKCTVDCDSDSDCIGFHKCCQQGCSRKCIPPSITSLCLHKLLSYEDEANRFMFRSPTFTTSNPFVKAVGTPGLRAPPPPIQCSPDGSFRIHQCDLRLNKCWCVDSSTGKEMIGTRSSSLGPLPNCEVGRICSISCSDSSCPHGLLLDSNGCPRDAKCECLSPSQSHSCLIEDEICVLKKIECLDEGNCHPIPICISSPCSSSFTAEIDRSTGGTKQCEEDGDCSGRCLNVTLSEREENKQMRGVCCISGTDSSLAIRPSSSNQSPVSSSFSPLSPLSPIIARPFCPSHGILTSSGADCSSTCSTDLDCEGSLRCCEVNSCARRCVQPVRTTNCLNIRKSFDSLKRLGATIGLTTPQCDLITGQFSTVQCSPSHCWCVDTLTGGESPGTRVRGLANGVICAVPRQCSSSCSPLSCPHSSLLLDSSGCPLSHCKCDDPCRSIICPDSKICVLRNSSCSQQICIPVPSCEPNPCGESDPRKESSTGIHIECSPSLSICPIDSECRLEGERRGLCCPSNGTINEKTKNVDGEMLDQSLLPNSVLTSLLSSAKGSSRCPHGEPLNGEKTDGHLRCTPDDGLCPSTHYCLASNRSPGVCCPEKNYVCKMHVDEGSCSKNVNRFHFNPLLRECRPFVFGGCEGNMNNFESELQCQRFCHGVGPIEVMSASMHDDHSFHGPQQSFQIQFSLSGQKIEDNERMRRALRSFLVRIFSLDPSDIRDLSIKEEDNSVRFLLQSHDAVIKTDRMAKEIVSGKVSFDEGSSSYRVDPHSFSSKQLAMNRPKSVGTTNGGKLLYWGLMFVSILIVLLVFTSIICICAYWCFRREAGVTPCAFRGTPSIDVSSSGSDRGREGTTERQRPHQALLISHPTAIHRVPNKGLPRHNSTLSLDRE</sequence>
<dbReference type="Gene3D" id="4.10.75.10">
    <property type="entry name" value="Elafin-like"/>
    <property type="match status" value="7"/>
</dbReference>
<dbReference type="InterPro" id="IPR003645">
    <property type="entry name" value="Fol_N"/>
</dbReference>